<evidence type="ECO:0000259" key="4">
    <source>
        <dbReference type="Pfam" id="PF00139"/>
    </source>
</evidence>
<dbReference type="AlphaFoldDB" id="A0A8X8B128"/>
<dbReference type="InterPro" id="IPR001220">
    <property type="entry name" value="Legume_lectin_dom"/>
</dbReference>
<keyword evidence="2" id="KW-0430">Lectin</keyword>
<keyword evidence="3" id="KW-0812">Transmembrane</keyword>
<dbReference type="SUPFAM" id="SSF49899">
    <property type="entry name" value="Concanavalin A-like lectins/glucanases"/>
    <property type="match status" value="1"/>
</dbReference>
<keyword evidence="6" id="KW-1185">Reference proteome</keyword>
<protein>
    <recommendedName>
        <fullName evidence="4">Legume lectin domain-containing protein</fullName>
    </recommendedName>
</protein>
<dbReference type="EMBL" id="JAAMPC010000004">
    <property type="protein sequence ID" value="KAG2317813.1"/>
    <property type="molecule type" value="Genomic_DNA"/>
</dbReference>
<reference evidence="5 6" key="1">
    <citation type="submission" date="2020-02" db="EMBL/GenBank/DDBJ databases">
        <authorList>
            <person name="Ma Q."/>
            <person name="Huang Y."/>
            <person name="Song X."/>
            <person name="Pei D."/>
        </authorList>
    </citation>
    <scope>NUCLEOTIDE SEQUENCE [LARGE SCALE GENOMIC DNA]</scope>
    <source>
        <strain evidence="5">Sxm20200214</strain>
        <tissue evidence="5">Leaf</tissue>
    </source>
</reference>
<dbReference type="InterPro" id="IPR050258">
    <property type="entry name" value="Leguminous_Lectin"/>
</dbReference>
<dbReference type="PANTHER" id="PTHR32401">
    <property type="entry name" value="CONCANAVALIN A-LIKE LECTIN FAMILY PROTEIN"/>
    <property type="match status" value="1"/>
</dbReference>
<evidence type="ECO:0000256" key="3">
    <source>
        <dbReference type="SAM" id="Phobius"/>
    </source>
</evidence>
<sequence length="123" mass="13523">MPSNDSAPYSFKTSFTFSITPRTKPNSGQGLAFIIVPSADNSVASGGSFVGMLNKTNNGKAENNLFAVEFDTFQNKEYKHRGRGTQALPKAILNRIKAHKYWLWGLSSAATSLALFLLFLFLQ</sequence>
<gene>
    <name evidence="5" type="ORF">Bca52824_020935</name>
</gene>
<comment type="similarity">
    <text evidence="1">Belongs to the leguminous lectin family.</text>
</comment>
<accession>A0A8X8B128</accession>
<dbReference type="Proteomes" id="UP000886595">
    <property type="component" value="Unassembled WGS sequence"/>
</dbReference>
<feature type="domain" description="Legume lectin" evidence="4">
    <location>
        <begin position="5"/>
        <end position="78"/>
    </location>
</feature>
<organism evidence="5 6">
    <name type="scientific">Brassica carinata</name>
    <name type="common">Ethiopian mustard</name>
    <name type="synonym">Abyssinian cabbage</name>
    <dbReference type="NCBI Taxonomy" id="52824"/>
    <lineage>
        <taxon>Eukaryota</taxon>
        <taxon>Viridiplantae</taxon>
        <taxon>Streptophyta</taxon>
        <taxon>Embryophyta</taxon>
        <taxon>Tracheophyta</taxon>
        <taxon>Spermatophyta</taxon>
        <taxon>Magnoliopsida</taxon>
        <taxon>eudicotyledons</taxon>
        <taxon>Gunneridae</taxon>
        <taxon>Pentapetalae</taxon>
        <taxon>rosids</taxon>
        <taxon>malvids</taxon>
        <taxon>Brassicales</taxon>
        <taxon>Brassicaceae</taxon>
        <taxon>Brassiceae</taxon>
        <taxon>Brassica</taxon>
    </lineage>
</organism>
<dbReference type="OrthoDB" id="543442at2759"/>
<keyword evidence="3" id="KW-1133">Transmembrane helix</keyword>
<evidence type="ECO:0000256" key="2">
    <source>
        <dbReference type="ARBA" id="ARBA00022734"/>
    </source>
</evidence>
<keyword evidence="3" id="KW-0472">Membrane</keyword>
<evidence type="ECO:0000313" key="6">
    <source>
        <dbReference type="Proteomes" id="UP000886595"/>
    </source>
</evidence>
<comment type="caution">
    <text evidence="5">The sequence shown here is derived from an EMBL/GenBank/DDBJ whole genome shotgun (WGS) entry which is preliminary data.</text>
</comment>
<dbReference type="InterPro" id="IPR013320">
    <property type="entry name" value="ConA-like_dom_sf"/>
</dbReference>
<feature type="transmembrane region" description="Helical" evidence="3">
    <location>
        <begin position="101"/>
        <end position="122"/>
    </location>
</feature>
<evidence type="ECO:0000313" key="5">
    <source>
        <dbReference type="EMBL" id="KAG2317813.1"/>
    </source>
</evidence>
<dbReference type="GO" id="GO:0030246">
    <property type="term" value="F:carbohydrate binding"/>
    <property type="evidence" value="ECO:0007669"/>
    <property type="project" value="UniProtKB-KW"/>
</dbReference>
<proteinExistence type="inferred from homology"/>
<evidence type="ECO:0000256" key="1">
    <source>
        <dbReference type="ARBA" id="ARBA00007606"/>
    </source>
</evidence>
<name>A0A8X8B128_BRACI</name>
<dbReference type="PANTHER" id="PTHR32401:SF34">
    <property type="entry name" value="LECTIN-LIKE PROTEIN LEC"/>
    <property type="match status" value="1"/>
</dbReference>
<dbReference type="Pfam" id="PF00139">
    <property type="entry name" value="Lectin_legB"/>
    <property type="match status" value="1"/>
</dbReference>
<dbReference type="Gene3D" id="2.60.120.200">
    <property type="match status" value="1"/>
</dbReference>